<reference evidence="12 13" key="1">
    <citation type="journal article" date="2016" name="BMC Genomics">
        <title>Comparative genomic and transcriptomic analyses of the Fuzhuan brick tea-fermentation fungus Aspergillus cristatus.</title>
        <authorList>
            <person name="Ge Y."/>
            <person name="Wang Y."/>
            <person name="Liu Y."/>
            <person name="Tan Y."/>
            <person name="Ren X."/>
            <person name="Zhang X."/>
            <person name="Hyde K.D."/>
            <person name="Liu Y."/>
            <person name="Liu Z."/>
        </authorList>
    </citation>
    <scope>NUCLEOTIDE SEQUENCE [LARGE SCALE GENOMIC DNA]</scope>
    <source>
        <strain evidence="12 13">GZAAS20.1005</strain>
    </source>
</reference>
<dbReference type="GO" id="GO:0016491">
    <property type="term" value="F:oxidoreductase activity"/>
    <property type="evidence" value="ECO:0007669"/>
    <property type="project" value="UniProtKB-KW"/>
</dbReference>
<dbReference type="SUPFAM" id="SSF53901">
    <property type="entry name" value="Thiolase-like"/>
    <property type="match status" value="1"/>
</dbReference>
<dbReference type="SMART" id="SM00829">
    <property type="entry name" value="PKS_ER"/>
    <property type="match status" value="1"/>
</dbReference>
<dbReference type="Pfam" id="PF00698">
    <property type="entry name" value="Acyl_transf_1"/>
    <property type="match status" value="1"/>
</dbReference>
<dbReference type="InterPro" id="IPR014031">
    <property type="entry name" value="Ketoacyl_synth_C"/>
</dbReference>
<feature type="domain" description="Carrier" evidence="9">
    <location>
        <begin position="2426"/>
        <end position="2503"/>
    </location>
</feature>
<dbReference type="Pfam" id="PF21089">
    <property type="entry name" value="PKS_DH_N"/>
    <property type="match status" value="1"/>
</dbReference>
<dbReference type="Pfam" id="PF14765">
    <property type="entry name" value="PS-DH"/>
    <property type="match status" value="1"/>
</dbReference>
<evidence type="ECO:0000259" key="9">
    <source>
        <dbReference type="PROSITE" id="PS50075"/>
    </source>
</evidence>
<dbReference type="InterPro" id="IPR049900">
    <property type="entry name" value="PKS_mFAS_DH"/>
</dbReference>
<evidence type="ECO:0000259" key="11">
    <source>
        <dbReference type="PROSITE" id="PS52019"/>
    </source>
</evidence>
<dbReference type="InterPro" id="IPR016036">
    <property type="entry name" value="Malonyl_transacylase_ACP-bd"/>
</dbReference>
<organism evidence="12 13">
    <name type="scientific">Aspergillus cristatus</name>
    <name type="common">Chinese Fuzhuan brick tea-fermentation fungus</name>
    <name type="synonym">Eurotium cristatum</name>
    <dbReference type="NCBI Taxonomy" id="573508"/>
    <lineage>
        <taxon>Eukaryota</taxon>
        <taxon>Fungi</taxon>
        <taxon>Dikarya</taxon>
        <taxon>Ascomycota</taxon>
        <taxon>Pezizomycotina</taxon>
        <taxon>Eurotiomycetes</taxon>
        <taxon>Eurotiomycetidae</taxon>
        <taxon>Eurotiales</taxon>
        <taxon>Aspergillaceae</taxon>
        <taxon>Aspergillus</taxon>
        <taxon>Aspergillus subgen. Aspergillus</taxon>
    </lineage>
</organism>
<dbReference type="InterPro" id="IPR036291">
    <property type="entry name" value="NAD(P)-bd_dom_sf"/>
</dbReference>
<dbReference type="InterPro" id="IPR020807">
    <property type="entry name" value="PKS_DH"/>
</dbReference>
<evidence type="ECO:0000256" key="2">
    <source>
        <dbReference type="ARBA" id="ARBA00022553"/>
    </source>
</evidence>
<dbReference type="InterPro" id="IPR050091">
    <property type="entry name" value="PKS_NRPS_Biosynth_Enz"/>
</dbReference>
<dbReference type="SUPFAM" id="SSF50129">
    <property type="entry name" value="GroES-like"/>
    <property type="match status" value="1"/>
</dbReference>
<comment type="caution">
    <text evidence="12">The sequence shown here is derived from an EMBL/GenBank/DDBJ whole genome shotgun (WGS) entry which is preliminary data.</text>
</comment>
<dbReference type="InterPro" id="IPR057326">
    <property type="entry name" value="KR_dom"/>
</dbReference>
<dbReference type="PROSITE" id="PS50075">
    <property type="entry name" value="CARRIER"/>
    <property type="match status" value="1"/>
</dbReference>
<dbReference type="Pfam" id="PF08659">
    <property type="entry name" value="KR"/>
    <property type="match status" value="1"/>
</dbReference>
<keyword evidence="6" id="KW-0511">Multifunctional enzyme</keyword>
<dbReference type="InterPro" id="IPR049552">
    <property type="entry name" value="PKS_DH_N"/>
</dbReference>
<dbReference type="Pfam" id="PF08240">
    <property type="entry name" value="ADH_N"/>
    <property type="match status" value="1"/>
</dbReference>
<dbReference type="InterPro" id="IPR049551">
    <property type="entry name" value="PKS_DH_C"/>
</dbReference>
<feature type="region of interest" description="C-terminal hotdog fold" evidence="8">
    <location>
        <begin position="1124"/>
        <end position="1278"/>
    </location>
</feature>
<dbReference type="InterPro" id="IPR009081">
    <property type="entry name" value="PP-bd_ACP"/>
</dbReference>
<dbReference type="Pfam" id="PF08242">
    <property type="entry name" value="Methyltransf_12"/>
    <property type="match status" value="1"/>
</dbReference>
<dbReference type="Gene3D" id="3.30.70.3290">
    <property type="match status" value="1"/>
</dbReference>
<dbReference type="InterPro" id="IPR056501">
    <property type="entry name" value="NAD-bd_HRPKS_sdrA"/>
</dbReference>
<evidence type="ECO:0000313" key="12">
    <source>
        <dbReference type="EMBL" id="ODM14698.1"/>
    </source>
</evidence>
<dbReference type="Pfam" id="PF02801">
    <property type="entry name" value="Ketoacyl-synt_C"/>
    <property type="match status" value="1"/>
</dbReference>
<keyword evidence="1" id="KW-0596">Phosphopantetheine</keyword>
<dbReference type="PROSITE" id="PS52004">
    <property type="entry name" value="KS3_2"/>
    <property type="match status" value="1"/>
</dbReference>
<dbReference type="InterPro" id="IPR020843">
    <property type="entry name" value="ER"/>
</dbReference>
<name>A0A1E3B197_ASPCR</name>
<accession>A0A1E3B197</accession>
<dbReference type="InterPro" id="IPR014043">
    <property type="entry name" value="Acyl_transferase_dom"/>
</dbReference>
<dbReference type="InterPro" id="IPR020841">
    <property type="entry name" value="PKS_Beta-ketoAc_synthase_dom"/>
</dbReference>
<dbReference type="Proteomes" id="UP000094569">
    <property type="component" value="Unassembled WGS sequence"/>
</dbReference>
<dbReference type="SMART" id="SM00827">
    <property type="entry name" value="PKS_AT"/>
    <property type="match status" value="1"/>
</dbReference>
<dbReference type="PANTHER" id="PTHR43775:SF29">
    <property type="entry name" value="ASPERFURANONE POLYKETIDE SYNTHASE AFOG-RELATED"/>
    <property type="match status" value="1"/>
</dbReference>
<evidence type="ECO:0000256" key="7">
    <source>
        <dbReference type="ARBA" id="ARBA00023315"/>
    </source>
</evidence>
<protein>
    <submittedName>
        <fullName evidence="12">Uncharacterized protein</fullName>
    </submittedName>
</protein>
<dbReference type="SMART" id="SM00822">
    <property type="entry name" value="PKS_KR"/>
    <property type="match status" value="1"/>
</dbReference>
<dbReference type="InterPro" id="IPR013154">
    <property type="entry name" value="ADH-like_N"/>
</dbReference>
<feature type="domain" description="Ketosynthase family 3 (KS3)" evidence="10">
    <location>
        <begin position="26"/>
        <end position="453"/>
    </location>
</feature>
<keyword evidence="7" id="KW-0012">Acyltransferase</keyword>
<dbReference type="InterPro" id="IPR036736">
    <property type="entry name" value="ACP-like_sf"/>
</dbReference>
<dbReference type="SMR" id="A0A1E3B197"/>
<evidence type="ECO:0000256" key="4">
    <source>
        <dbReference type="ARBA" id="ARBA00022857"/>
    </source>
</evidence>
<dbReference type="InterPro" id="IPR032821">
    <property type="entry name" value="PKS_assoc"/>
</dbReference>
<dbReference type="SUPFAM" id="SSF47336">
    <property type="entry name" value="ACP-like"/>
    <property type="match status" value="1"/>
</dbReference>
<dbReference type="InterPro" id="IPR013217">
    <property type="entry name" value="Methyltransf_12"/>
</dbReference>
<dbReference type="SUPFAM" id="SSF53335">
    <property type="entry name" value="S-adenosyl-L-methionine-dependent methyltransferases"/>
    <property type="match status" value="1"/>
</dbReference>
<dbReference type="SMART" id="SM00823">
    <property type="entry name" value="PKS_PP"/>
    <property type="match status" value="1"/>
</dbReference>
<keyword evidence="5" id="KW-0560">Oxidoreductase</keyword>
<evidence type="ECO:0000259" key="10">
    <source>
        <dbReference type="PROSITE" id="PS52004"/>
    </source>
</evidence>
<evidence type="ECO:0000256" key="3">
    <source>
        <dbReference type="ARBA" id="ARBA00022679"/>
    </source>
</evidence>
<dbReference type="Gene3D" id="3.40.50.720">
    <property type="entry name" value="NAD(P)-binding Rossmann-like Domain"/>
    <property type="match status" value="1"/>
</dbReference>
<dbReference type="GO" id="GO:0044550">
    <property type="term" value="P:secondary metabolite biosynthetic process"/>
    <property type="evidence" value="ECO:0007669"/>
    <property type="project" value="TreeGrafter"/>
</dbReference>
<keyword evidence="3" id="KW-0808">Transferase</keyword>
<dbReference type="SMART" id="SM00825">
    <property type="entry name" value="PKS_KS"/>
    <property type="match status" value="1"/>
</dbReference>
<dbReference type="VEuPathDB" id="FungiDB:SI65_09887"/>
<dbReference type="Gene3D" id="3.40.47.10">
    <property type="match status" value="1"/>
</dbReference>
<feature type="region of interest" description="N-terminal hotdog fold" evidence="8">
    <location>
        <begin position="974"/>
        <end position="1108"/>
    </location>
</feature>
<dbReference type="GO" id="GO:0004312">
    <property type="term" value="F:fatty acid synthase activity"/>
    <property type="evidence" value="ECO:0007669"/>
    <property type="project" value="TreeGrafter"/>
</dbReference>
<dbReference type="InterPro" id="IPR013968">
    <property type="entry name" value="PKS_KR"/>
</dbReference>
<feature type="domain" description="PKS/mFAS DH" evidence="11">
    <location>
        <begin position="974"/>
        <end position="1278"/>
    </location>
</feature>
<dbReference type="PROSITE" id="PS52019">
    <property type="entry name" value="PKS_MFAS_DH"/>
    <property type="match status" value="1"/>
</dbReference>
<proteinExistence type="predicted"/>
<dbReference type="Gene3D" id="3.40.366.10">
    <property type="entry name" value="Malonyl-Coenzyme A Acyl Carrier Protein, domain 2"/>
    <property type="match status" value="1"/>
</dbReference>
<dbReference type="STRING" id="573508.A0A1E3B197"/>
<dbReference type="InterPro" id="IPR001227">
    <property type="entry name" value="Ac_transferase_dom_sf"/>
</dbReference>
<dbReference type="OrthoDB" id="329835at2759"/>
<dbReference type="InterPro" id="IPR011032">
    <property type="entry name" value="GroES-like_sf"/>
</dbReference>
<keyword evidence="13" id="KW-1185">Reference proteome</keyword>
<keyword evidence="4" id="KW-0521">NADP</keyword>
<feature type="active site" description="Proton donor; for dehydratase activity" evidence="8">
    <location>
        <position position="1189"/>
    </location>
</feature>
<dbReference type="SMART" id="SM00826">
    <property type="entry name" value="PKS_DH"/>
    <property type="match status" value="1"/>
</dbReference>
<evidence type="ECO:0000256" key="5">
    <source>
        <dbReference type="ARBA" id="ARBA00023002"/>
    </source>
</evidence>
<dbReference type="Gene3D" id="3.40.50.150">
    <property type="entry name" value="Vaccinia Virus protein VP39"/>
    <property type="match status" value="1"/>
</dbReference>
<evidence type="ECO:0000256" key="1">
    <source>
        <dbReference type="ARBA" id="ARBA00022450"/>
    </source>
</evidence>
<dbReference type="PANTHER" id="PTHR43775">
    <property type="entry name" value="FATTY ACID SYNTHASE"/>
    <property type="match status" value="1"/>
</dbReference>
<dbReference type="InterPro" id="IPR042104">
    <property type="entry name" value="PKS_dehydratase_sf"/>
</dbReference>
<dbReference type="InterPro" id="IPR014030">
    <property type="entry name" value="Ketoacyl_synth_N"/>
</dbReference>
<dbReference type="GO" id="GO:0031177">
    <property type="term" value="F:phosphopantetheine binding"/>
    <property type="evidence" value="ECO:0007669"/>
    <property type="project" value="InterPro"/>
</dbReference>
<dbReference type="SUPFAM" id="SSF52151">
    <property type="entry name" value="FabD/lysophospholipase-like"/>
    <property type="match status" value="1"/>
</dbReference>
<dbReference type="EMBL" id="JXNT01000022">
    <property type="protein sequence ID" value="ODM14698.1"/>
    <property type="molecule type" value="Genomic_DNA"/>
</dbReference>
<dbReference type="FunFam" id="3.40.47.10:FF:000019">
    <property type="entry name" value="Polyketide synthase type I"/>
    <property type="match status" value="1"/>
</dbReference>
<gene>
    <name evidence="12" type="ORF">SI65_09887</name>
</gene>
<dbReference type="CDD" id="cd05195">
    <property type="entry name" value="enoyl_red"/>
    <property type="match status" value="1"/>
</dbReference>
<feature type="active site" description="Proton acceptor; for dehydratase activity" evidence="8">
    <location>
        <position position="1006"/>
    </location>
</feature>
<dbReference type="InterPro" id="IPR016039">
    <property type="entry name" value="Thiolase-like"/>
</dbReference>
<dbReference type="CDD" id="cd00833">
    <property type="entry name" value="PKS"/>
    <property type="match status" value="1"/>
</dbReference>
<dbReference type="CDD" id="cd02440">
    <property type="entry name" value="AdoMet_MTases"/>
    <property type="match status" value="1"/>
</dbReference>
<keyword evidence="2" id="KW-0597">Phosphoprotein</keyword>
<dbReference type="InterPro" id="IPR016035">
    <property type="entry name" value="Acyl_Trfase/lysoPLipase"/>
</dbReference>
<dbReference type="SUPFAM" id="SSF51735">
    <property type="entry name" value="NAD(P)-binding Rossmann-fold domains"/>
    <property type="match status" value="2"/>
</dbReference>
<dbReference type="InterPro" id="IPR020806">
    <property type="entry name" value="PKS_PP-bd"/>
</dbReference>
<dbReference type="SUPFAM" id="SSF55048">
    <property type="entry name" value="Probable ACP-binding domain of malonyl-CoA ACP transacylase"/>
    <property type="match status" value="1"/>
</dbReference>
<dbReference type="Gene3D" id="3.10.129.110">
    <property type="entry name" value="Polyketide synthase dehydratase"/>
    <property type="match status" value="1"/>
</dbReference>
<dbReference type="Pfam" id="PF23114">
    <property type="entry name" value="NAD-bd_HRPKS_sdrA"/>
    <property type="match status" value="1"/>
</dbReference>
<dbReference type="InterPro" id="IPR029063">
    <property type="entry name" value="SAM-dependent_MTases_sf"/>
</dbReference>
<dbReference type="Pfam" id="PF16197">
    <property type="entry name" value="KAsynt_C_assoc"/>
    <property type="match status" value="1"/>
</dbReference>
<evidence type="ECO:0000256" key="8">
    <source>
        <dbReference type="PROSITE-ProRule" id="PRU01363"/>
    </source>
</evidence>
<sequence length="2510" mass="273716">MTSNTIDTASYSVAMPYDSDLDTDKSMPIAVVGMGFRGPGDATNVEKLWQMILDGREARTRIPQSRWNNDAFYHPDHSRHGTINVQDGHFLTEDVSLFDAPFFNMTSDEAASMDPQQRLLLEVTYEGLENAGIPLPQITGTKTSCFVGSFNADYTDLLLRDPEAVSMYQCTNAGQSRAMTANRVSYFYDLKGPSVTVDTACSGSLVALHLACQSLRTGDATMAIAAGVNVILSHEFMTTMSMMKFLSPDGRCYTFDDNANGYARGEAVDCLILKPLKDAIRDKDTIRAVIRGSGSNQDGRTPGITLPNGAAQEALIRDVYNTAGLDPRETEFVEAHGTGTQAGDPIETSALSRVFGPGRAPDAPLRIGSIKTNVGHLEGSSGVAGVMKAVFMLENRTFLPNRNFTTLNPRLLLDEWKLKIQLEPEAWDSPGPHRVSVNSFGYGGSNAHIILEDAAGYLSRRGLNGLYRKLQSPLAISNGTAKHDSQSSRSRVFMISGFDEASCTKQAESLREYLLEKESLIDDAFMNNLASTLNEHRTRLPCKVAVTGGTAAEVAGALTNKVKVKRNTKKPTVGFVFTGQGAQSPGMGRELLDAYPVFRKSIENIDAYLKRIEAPFSADEIWTNKDPSRLSRPLHSQPLCSALQIALVDLLESWGIVPDSVTGHSSGEIASAYAAGALSMEDAMSIAYHRGVSASKIAAEGLIKGGMLALGMSAEDVQPYLETLQSGQAVVACVNSPSSVTISGDVPAITELESLLSDKQVFSRRLAVDVAYHSHHMEQIAAQYLDSIAHVKPRKANHQDKTVSFFSSVTGTELSPAELGAQYWVRNLLGQVKFSDSLRTLCFEAGQKQRNSNTKRAKRAQKVSVDTLIEVGPHSAMSGAIKQIFKPDPKLSAAEIAYGSVLVRKQNAVSTALSVAAMLAASSYPVNFQALNNPTNDELRLLVDIPPYAWNHSRSYWAESRVSKAYRNRKFPRTDLLGVPDPVACPFEPRWRNYIRVVEIPWLRDHKIQSNIVYPAAGYIAMAIEAASQHSSGTLSNSAITGYLLRDVSIQSALVINEMSAVEVLISLREHAVDGPDKSYEFHVYSASDDNRWTQHCKGFVSVQYTSPGYIEPRTELTTNGYSSTTLDVARFYEILAAAGLEYGPTFANMTAARYLLHSCVAEIAVPDTAAVMPINYQHPHIIHPCTLDAIFHSIFPGLPGTLDGTLEPPIPVSIGEMYVSRDITTAPGSKLNVSTQVHEQGEQDVLASIQVSDAQTSETVVSISDLRCRRLASDSPKSAAKETRIAYRIDWQIDPDLLPKDGVLYMLGNGCARRPVNKLLERCALQYIRQAIEVLSDAEIPPTNQAIWRFFVDIAKKYKSMESDITPPQVQQILKTGPTGELLVAVGDNIPAILQGKVDAATLLHSSGLLEKRLYDCYNSAAVYLRAVGHKNPSMSVLQIGAGTGGAIQSQFQILFLEGRDITPRFLNYTVTDADQSVLEDAAKNLSEYEEWIDFKTLDIEADPEPQGFASHHYDAIVIPHGIYAASSMEHVLKNIHQLLKPGGRLVLIDPASRHDGLVESAIFGCLPGWPPGEWDQVLRGAQFSGVDHLVDFDDTSLILSSPLRQPPSVTPAGILIIAEESNSVSLPYLRDMLSTVQLTAEITDLAHAKPEGRLCIVLSDILTPSMTDADDATFETVKTIFLQSSGILWVTRGGDTLSPRDPDASIITGFARTARSESGVEPIVTLDLDARDVLSPERTAEVIFRLFQHRFFVNRSMHADTEYSESGGILSIPRVVEEPRLNKHLATALNPRALTEQPFYQHDRPLRANVSSSNRSERVYFVNDTRASELPPDHVGIRVQVVGLTKDDTRIQPGEENVGTQCSGTVYAIGNAVQGFEIGDQVACLGTGTIASIYHDRVEAYQKIPSGTSLDIAATLPVPFCTAFYVLYHLARVGPNDTILINGAASAYGQAMVKVANGTGARIFAIVADEKQKTFLFFTANIPADQILVRDVDDFTDRVECATGGDVDVVVDCNDSDQDVKLLANRVNTYGRFIKLEGADSKNIRFSSFNQEAMFTVFSLETLRREKPGVLYDVFRQVMDLFRDGTLQGPPLLQSANISELNNVLDSFDPDSSHFMTITAAPDDLIRATRRKADLLLRSDASYMLVGGLGGIGRATALWMAERGARTLIFVNRSGLSKESSKETVRVLEERGVRVIVYACDVSDSRQMQTMVSELAQQAPPIRGVIQAAMVLKDTHIEKMTSETYHAVLQPKYSGTWNLHRHLPSENLDFFLLLSSISGIIGNATQAAYAAGSTFMDAFASYRSRNLGLPTVSLDLGVITDVGYVAEHQGLAAAMEQQGFQGTDTPTLLALIEMAISQPIEFHQVITGLGEWKGSGKSLTNFDAPLFARYRRLFTSSDSIDSDNDVSAVDTLREDLAAAKTLDDATVLIYTALSAKIAAHLSLSVESIDPSSPISEYGVDSHVAVELRNWITEKMESTVPILEILASGSVGELAAKIAGKSKLVKLED</sequence>
<dbReference type="Pfam" id="PF23297">
    <property type="entry name" value="ACP_SdgA_C"/>
    <property type="match status" value="1"/>
</dbReference>
<evidence type="ECO:0000313" key="13">
    <source>
        <dbReference type="Proteomes" id="UP000094569"/>
    </source>
</evidence>
<dbReference type="Pfam" id="PF00109">
    <property type="entry name" value="ketoacyl-synt"/>
    <property type="match status" value="1"/>
</dbReference>
<evidence type="ECO:0000256" key="6">
    <source>
        <dbReference type="ARBA" id="ARBA00023268"/>
    </source>
</evidence>
<dbReference type="Gene3D" id="3.90.180.10">
    <property type="entry name" value="Medium-chain alcohol dehydrogenases, catalytic domain"/>
    <property type="match status" value="1"/>
</dbReference>
<dbReference type="GO" id="GO:0006633">
    <property type="term" value="P:fatty acid biosynthetic process"/>
    <property type="evidence" value="ECO:0007669"/>
    <property type="project" value="TreeGrafter"/>
</dbReference>
<dbReference type="Gene3D" id="1.10.1200.10">
    <property type="entry name" value="ACP-like"/>
    <property type="match status" value="1"/>
</dbReference>